<accession>A0A839IRV3</accession>
<dbReference type="InterPro" id="IPR015421">
    <property type="entry name" value="PyrdxlP-dep_Trfase_major"/>
</dbReference>
<evidence type="ECO:0000313" key="5">
    <source>
        <dbReference type="EMBL" id="MBB1487688.1"/>
    </source>
</evidence>
<dbReference type="InterPro" id="IPR005814">
    <property type="entry name" value="Aminotrans_3"/>
</dbReference>
<gene>
    <name evidence="5" type="ORF">H4O21_13845</name>
</gene>
<dbReference type="Gene3D" id="3.90.1150.10">
    <property type="entry name" value="Aspartate Aminotransferase, domain 1"/>
    <property type="match status" value="1"/>
</dbReference>
<name>A0A839IRV3_9GAMM</name>
<dbReference type="SUPFAM" id="SSF53383">
    <property type="entry name" value="PLP-dependent transferases"/>
    <property type="match status" value="1"/>
</dbReference>
<organism evidence="5 6">
    <name type="scientific">Oceanospirillum sediminis</name>
    <dbReference type="NCBI Taxonomy" id="2760088"/>
    <lineage>
        <taxon>Bacteria</taxon>
        <taxon>Pseudomonadati</taxon>
        <taxon>Pseudomonadota</taxon>
        <taxon>Gammaproteobacteria</taxon>
        <taxon>Oceanospirillales</taxon>
        <taxon>Oceanospirillaceae</taxon>
        <taxon>Oceanospirillum</taxon>
    </lineage>
</organism>
<dbReference type="InterPro" id="IPR015422">
    <property type="entry name" value="PyrdxlP-dep_Trfase_small"/>
</dbReference>
<keyword evidence="2 5" id="KW-0032">Aminotransferase</keyword>
<evidence type="ECO:0000256" key="4">
    <source>
        <dbReference type="ARBA" id="ARBA00022898"/>
    </source>
</evidence>
<comment type="caution">
    <text evidence="5">The sequence shown here is derived from an EMBL/GenBank/DDBJ whole genome shotgun (WGS) entry which is preliminary data.</text>
</comment>
<dbReference type="GO" id="GO:0042802">
    <property type="term" value="F:identical protein binding"/>
    <property type="evidence" value="ECO:0007669"/>
    <property type="project" value="TreeGrafter"/>
</dbReference>
<dbReference type="PANTHER" id="PTHR11986">
    <property type="entry name" value="AMINOTRANSFERASE CLASS III"/>
    <property type="match status" value="1"/>
</dbReference>
<dbReference type="FunFam" id="3.40.640.10:FF:000004">
    <property type="entry name" value="Acetylornithine aminotransferase"/>
    <property type="match status" value="1"/>
</dbReference>
<evidence type="ECO:0000256" key="3">
    <source>
        <dbReference type="ARBA" id="ARBA00022679"/>
    </source>
</evidence>
<dbReference type="InterPro" id="IPR015424">
    <property type="entry name" value="PyrdxlP-dep_Trfase"/>
</dbReference>
<proteinExistence type="predicted"/>
<comment type="cofactor">
    <cofactor evidence="1">
        <name>pyridoxal 5'-phosphate</name>
        <dbReference type="ChEBI" id="CHEBI:597326"/>
    </cofactor>
</comment>
<dbReference type="GO" id="GO:0030170">
    <property type="term" value="F:pyridoxal phosphate binding"/>
    <property type="evidence" value="ECO:0007669"/>
    <property type="project" value="InterPro"/>
</dbReference>
<keyword evidence="4" id="KW-0663">Pyridoxal phosphate</keyword>
<dbReference type="EMBL" id="JACJFM010000017">
    <property type="protein sequence ID" value="MBB1487688.1"/>
    <property type="molecule type" value="Genomic_DNA"/>
</dbReference>
<dbReference type="GO" id="GO:0008483">
    <property type="term" value="F:transaminase activity"/>
    <property type="evidence" value="ECO:0007669"/>
    <property type="project" value="UniProtKB-KW"/>
</dbReference>
<sequence length="255" mass="27483">MLSSVSDISAADGKNYLMPITSRPDFAMVRGDGNYLYDNTGKAYLDFIQGWAVNTLGHNPAVIKQALLEQADCLINPGPAFYNGPMLNLARVLCEHSGLDQAFFANSGAEANEGAIKLARKWGAKYKQGAFKIITFEKAFHGRTLATMSACGKTAFEPLFEPKVSGFTKVPYNNLAAVEQSIDAQTTAIMLELIQGEGGVIPADAEFIKGLESLCQQHNLLLIVDEVQTGIGRTGALFACNYSARSQLFATLTNS</sequence>
<dbReference type="Pfam" id="PF00202">
    <property type="entry name" value="Aminotran_3"/>
    <property type="match status" value="1"/>
</dbReference>
<evidence type="ECO:0000256" key="2">
    <source>
        <dbReference type="ARBA" id="ARBA00022576"/>
    </source>
</evidence>
<keyword evidence="3 5" id="KW-0808">Transferase</keyword>
<dbReference type="PANTHER" id="PTHR11986:SF79">
    <property type="entry name" value="ACETYLORNITHINE AMINOTRANSFERASE, MITOCHONDRIAL"/>
    <property type="match status" value="1"/>
</dbReference>
<dbReference type="Gene3D" id="3.40.640.10">
    <property type="entry name" value="Type I PLP-dependent aspartate aminotransferase-like (Major domain)"/>
    <property type="match status" value="1"/>
</dbReference>
<reference evidence="5 6" key="1">
    <citation type="submission" date="2020-08" db="EMBL/GenBank/DDBJ databases">
        <title>Oceanospirillum sp. nov. isolated from marine sediment.</title>
        <authorList>
            <person name="Ji X."/>
        </authorList>
    </citation>
    <scope>NUCLEOTIDE SEQUENCE [LARGE SCALE GENOMIC DNA]</scope>
    <source>
        <strain evidence="5 6">D5</strain>
    </source>
</reference>
<protein>
    <submittedName>
        <fullName evidence="5">Aminotransferase class III-fold pyridoxal phosphate-dependent enzyme</fullName>
    </submittedName>
</protein>
<evidence type="ECO:0000256" key="1">
    <source>
        <dbReference type="ARBA" id="ARBA00001933"/>
    </source>
</evidence>
<keyword evidence="6" id="KW-1185">Reference proteome</keyword>
<dbReference type="InterPro" id="IPR050103">
    <property type="entry name" value="Class-III_PLP-dep_AT"/>
</dbReference>
<dbReference type="RefSeq" id="WP_182809463.1">
    <property type="nucleotide sequence ID" value="NZ_JACJFM010000017.1"/>
</dbReference>
<evidence type="ECO:0000313" key="6">
    <source>
        <dbReference type="Proteomes" id="UP000565262"/>
    </source>
</evidence>
<dbReference type="AlphaFoldDB" id="A0A839IRV3"/>
<dbReference type="Proteomes" id="UP000565262">
    <property type="component" value="Unassembled WGS sequence"/>
</dbReference>